<dbReference type="eggNOG" id="ENOG502QPQC">
    <property type="taxonomic scope" value="Eukaryota"/>
</dbReference>
<accession>W6Z0N1</accession>
<evidence type="ECO:0000313" key="3">
    <source>
        <dbReference type="Proteomes" id="UP000053841"/>
    </source>
</evidence>
<protein>
    <submittedName>
        <fullName evidence="2">Uncharacterized protein</fullName>
    </submittedName>
</protein>
<keyword evidence="3" id="KW-1185">Reference proteome</keyword>
<feature type="compositionally biased region" description="Low complexity" evidence="1">
    <location>
        <begin position="486"/>
        <end position="499"/>
    </location>
</feature>
<dbReference type="HOGENOM" id="CLU_431457_0_0_1"/>
<dbReference type="STRING" id="930089.W6Z0N1"/>
<dbReference type="OrthoDB" id="4158477at2759"/>
<dbReference type="GeneID" id="19152067"/>
<dbReference type="RefSeq" id="XP_007708488.1">
    <property type="nucleotide sequence ID" value="XM_007710298.1"/>
</dbReference>
<dbReference type="Proteomes" id="UP000053841">
    <property type="component" value="Unassembled WGS sequence"/>
</dbReference>
<evidence type="ECO:0000256" key="1">
    <source>
        <dbReference type="SAM" id="MobiDB-lite"/>
    </source>
</evidence>
<feature type="region of interest" description="Disordered" evidence="1">
    <location>
        <begin position="480"/>
        <end position="499"/>
    </location>
</feature>
<organism evidence="2 3">
    <name type="scientific">Cochliobolus carbonum (strain 26-R-13)</name>
    <name type="common">Maize leaf spot fungus</name>
    <name type="synonym">Bipolaris zeicola</name>
    <dbReference type="NCBI Taxonomy" id="930089"/>
    <lineage>
        <taxon>Eukaryota</taxon>
        <taxon>Fungi</taxon>
        <taxon>Dikarya</taxon>
        <taxon>Ascomycota</taxon>
        <taxon>Pezizomycotina</taxon>
        <taxon>Dothideomycetes</taxon>
        <taxon>Pleosporomycetidae</taxon>
        <taxon>Pleosporales</taxon>
        <taxon>Pleosporineae</taxon>
        <taxon>Pleosporaceae</taxon>
        <taxon>Bipolaris</taxon>
    </lineage>
</organism>
<evidence type="ECO:0000313" key="2">
    <source>
        <dbReference type="EMBL" id="EUC37251.1"/>
    </source>
</evidence>
<dbReference type="EMBL" id="KI964553">
    <property type="protein sequence ID" value="EUC37251.1"/>
    <property type="molecule type" value="Genomic_DNA"/>
</dbReference>
<sequence>MKYAIIFAATAAAHQAYGGYGADAHSSVEPSTTATPVGYTTVVPGYGKQPVTVTTQNQAYPTCVTPAYGEKDCAKWGEDTYVSTVIKDYDNNYATVTNTEQPVVVYHTKTTITHSATGTGGYAAPTGTASKNGTAGCWYELYEKIEEVPYKNLGPKALPGYGGSGLYTKGDKEQPVHVKEYKGGKWSEYDHVYSYGEPKPEVKVYEKPGVYVVPSKDMVVDHPVDHPAEATTTAKAGETCTYGGQSVTATQTGYITAPYAGYKTKVEGGKTMTETVIEYTTIYASTTGTYEVTKPTTTVYDHDTEVTYPTAQHYDAGVYHQPAQTVTITSAGQAYTCEYEKTKATPSPMVPGHGKTYGGSNYGSYPAHNSSSIAYEHSYPASSSPASYGSHPAASTPAAYGSYPAASSPAAYKSYPAASSPAAYGSYPAASSPAAVHSKPAHYGGNNYGAYSASTMSTVPVQAYSTPAAHYPVGSTSSAPVEHYGSSASSTPCESSTAPAAYKTQPAGYPASSSPAAYEHSYPVVSSPAAYGSHPAASSPAAYGSYPAASSPAAYQPAPAVSSPAAYGSYPAASSPAAYQPASSPAAYGSYPAASSPAAYQPAPAVSTPVAYQPAATPTPAAYKNTPSNNEYSSGSGAYGSGDKSSESYSNYAAY</sequence>
<proteinExistence type="predicted"/>
<dbReference type="KEGG" id="bze:COCCADRAFT_86038"/>
<feature type="region of interest" description="Disordered" evidence="1">
    <location>
        <begin position="616"/>
        <end position="655"/>
    </location>
</feature>
<feature type="compositionally biased region" description="Low complexity" evidence="1">
    <location>
        <begin position="616"/>
        <end position="627"/>
    </location>
</feature>
<gene>
    <name evidence="2" type="ORF">COCCADRAFT_86038</name>
</gene>
<name>W6Z0N1_COCC2</name>
<dbReference type="AlphaFoldDB" id="W6Z0N1"/>
<reference evidence="2 3" key="1">
    <citation type="journal article" date="2013" name="PLoS Genet.">
        <title>Comparative genome structure, secondary metabolite, and effector coding capacity across Cochliobolus pathogens.</title>
        <authorList>
            <person name="Condon B.J."/>
            <person name="Leng Y."/>
            <person name="Wu D."/>
            <person name="Bushley K.E."/>
            <person name="Ohm R.A."/>
            <person name="Otillar R."/>
            <person name="Martin J."/>
            <person name="Schackwitz W."/>
            <person name="Grimwood J."/>
            <person name="MohdZainudin N."/>
            <person name="Xue C."/>
            <person name="Wang R."/>
            <person name="Manning V.A."/>
            <person name="Dhillon B."/>
            <person name="Tu Z.J."/>
            <person name="Steffenson B.J."/>
            <person name="Salamov A."/>
            <person name="Sun H."/>
            <person name="Lowry S."/>
            <person name="LaButti K."/>
            <person name="Han J."/>
            <person name="Copeland A."/>
            <person name="Lindquist E."/>
            <person name="Barry K."/>
            <person name="Schmutz J."/>
            <person name="Baker S.E."/>
            <person name="Ciuffetti L.M."/>
            <person name="Grigoriev I.V."/>
            <person name="Zhong S."/>
            <person name="Turgeon B.G."/>
        </authorList>
    </citation>
    <scope>NUCLEOTIDE SEQUENCE [LARGE SCALE GENOMIC DNA]</scope>
    <source>
        <strain evidence="2 3">26-R-13</strain>
    </source>
</reference>